<dbReference type="PANTHER" id="PTHR31096">
    <property type="entry name" value="ACT DOMAIN-CONTAINING PROTEIN ACR4-RELATED"/>
    <property type="match status" value="1"/>
</dbReference>
<feature type="region of interest" description="Disordered" evidence="2">
    <location>
        <begin position="409"/>
        <end position="439"/>
    </location>
</feature>
<keyword evidence="5" id="KW-1185">Reference proteome</keyword>
<feature type="domain" description="ACT" evidence="3">
    <location>
        <begin position="69"/>
        <end position="150"/>
    </location>
</feature>
<dbReference type="InterPro" id="IPR045865">
    <property type="entry name" value="ACT-like_dom_sf"/>
</dbReference>
<feature type="region of interest" description="Disordered" evidence="2">
    <location>
        <begin position="471"/>
        <end position="601"/>
    </location>
</feature>
<dbReference type="EMBL" id="JAEHOD010000023">
    <property type="protein sequence ID" value="KAG2447082.1"/>
    <property type="molecule type" value="Genomic_DNA"/>
</dbReference>
<comment type="caution">
    <text evidence="4">The sequence shown here is derived from an EMBL/GenBank/DDBJ whole genome shotgun (WGS) entry which is preliminary data.</text>
</comment>
<sequence length="858" mass="85345">MNSILLRTLQPPRTPSLLAFSDYREAEQANARHSSTTANGALLEYETLELRVHPPNVVVDNDSYSDRTLITLDSANRPGTLVEVVQLLTELGLCVTKARISSDGGWFVDEFHVTDGGKKVTNERKLRAIRKVLSVDTDPGSEADAGDVSVFEEASQCSTVFELAGNDRIGLLAEVIALLKNNGCEVRSAAVWTHNHRVAFVISVLEASPTATAGAVAAPGVHHTHLHNAATHHHGIAAAPGGGAGGGGSCPIKDGIKLARLRQLLLGMMDPSGQDSVVNVATTKGLIHYERRLHQLLLKEEEAQWRRAGELAAAYETELAELQAQQERRWAGGAWSSSAAAAGAAALTAATGRTRPQPITIYGGIGGSAQPSPASLLSAAPSPSMAAMGAAAGAGAAGAAAAAAGAGAGSSVAGTPGAGPSTATTPTGAASEAAAGRGPAAGPAAAAAAAAADAAAAVAAQVQSALGSPLLGSPESSVHGGRGPAASGAAASASEGGVGAAAAAAPGAGPDAGASGGSSADSNGQPSVLHASSVTSTTATPAMPNGANGAGAAAAEGAPAGASASASQYGGKSPAAMLAAPPSPSPPPAPSASSAHKPEVSIQHTKQHNYWMISIRCRDRQKLLFDTVCTLADLNYDVYHGSVDCEVERDRANGQPLSIAVQTFYLRPRYGDCVWDAKRAAKLKYMLEVAIQRRQPTGTKVHISGVPASAGAGGAGGGGGGGAAAGASDLPALTAVWRDFGLCISRAKVRALAGAAGEHTFYLVDRNGLPPADTVVQAACQQIGGVRLARPDAAGALGSSAGADRAGVAGGSVGGKAGAGKGPAVPAIPPGDYKFGFTVYSRAGWGGRDAINGAAESV</sequence>
<evidence type="ECO:0000313" key="5">
    <source>
        <dbReference type="Proteomes" id="UP000613740"/>
    </source>
</evidence>
<dbReference type="InterPro" id="IPR002912">
    <property type="entry name" value="ACT_dom"/>
</dbReference>
<organism evidence="4 5">
    <name type="scientific">Chlamydomonas schloesseri</name>
    <dbReference type="NCBI Taxonomy" id="2026947"/>
    <lineage>
        <taxon>Eukaryota</taxon>
        <taxon>Viridiplantae</taxon>
        <taxon>Chlorophyta</taxon>
        <taxon>core chlorophytes</taxon>
        <taxon>Chlorophyceae</taxon>
        <taxon>CS clade</taxon>
        <taxon>Chlamydomonadales</taxon>
        <taxon>Chlamydomonadaceae</taxon>
        <taxon>Chlamydomonas</taxon>
    </lineage>
</organism>
<dbReference type="Proteomes" id="UP000613740">
    <property type="component" value="Unassembled WGS sequence"/>
</dbReference>
<dbReference type="AlphaFoldDB" id="A0A836B460"/>
<evidence type="ECO:0000256" key="1">
    <source>
        <dbReference type="ARBA" id="ARBA00022737"/>
    </source>
</evidence>
<protein>
    <recommendedName>
        <fullName evidence="3">ACT domain-containing protein</fullName>
    </recommendedName>
</protein>
<feature type="compositionally biased region" description="Pro residues" evidence="2">
    <location>
        <begin position="581"/>
        <end position="590"/>
    </location>
</feature>
<dbReference type="PANTHER" id="PTHR31096:SF22">
    <property type="entry name" value="ACT DOMAIN-CONTAINING PROTEIN ACR4"/>
    <property type="match status" value="1"/>
</dbReference>
<gene>
    <name evidence="4" type="ORF">HYH02_007832</name>
</gene>
<reference evidence="4" key="1">
    <citation type="journal article" date="2020" name="bioRxiv">
        <title>Comparative genomics of Chlamydomonas.</title>
        <authorList>
            <person name="Craig R.J."/>
            <person name="Hasan A.R."/>
            <person name="Ness R.W."/>
            <person name="Keightley P.D."/>
        </authorList>
    </citation>
    <scope>NUCLEOTIDE SEQUENCE</scope>
    <source>
        <strain evidence="4">CCAP 11/173</strain>
    </source>
</reference>
<proteinExistence type="predicted"/>
<name>A0A836B460_9CHLO</name>
<keyword evidence="1" id="KW-0677">Repeat</keyword>
<dbReference type="PROSITE" id="PS51671">
    <property type="entry name" value="ACT"/>
    <property type="match status" value="1"/>
</dbReference>
<evidence type="ECO:0000259" key="3">
    <source>
        <dbReference type="PROSITE" id="PS51671"/>
    </source>
</evidence>
<accession>A0A836B460</accession>
<evidence type="ECO:0000256" key="2">
    <source>
        <dbReference type="SAM" id="MobiDB-lite"/>
    </source>
</evidence>
<dbReference type="InterPro" id="IPR040217">
    <property type="entry name" value="ACR1-12"/>
</dbReference>
<dbReference type="OrthoDB" id="534361at2759"/>
<feature type="compositionally biased region" description="Low complexity" evidence="2">
    <location>
        <begin position="531"/>
        <end position="580"/>
    </location>
</feature>
<dbReference type="SUPFAM" id="SSF55021">
    <property type="entry name" value="ACT-like"/>
    <property type="match status" value="2"/>
</dbReference>
<evidence type="ECO:0000313" key="4">
    <source>
        <dbReference type="EMBL" id="KAG2447082.1"/>
    </source>
</evidence>
<feature type="compositionally biased region" description="Low complexity" evidence="2">
    <location>
        <begin position="484"/>
        <end position="520"/>
    </location>
</feature>